<dbReference type="InterPro" id="IPR050626">
    <property type="entry name" value="Peptidase_M16"/>
</dbReference>
<organism evidence="3 4">
    <name type="scientific">Lactuca sativa</name>
    <name type="common">Garden lettuce</name>
    <dbReference type="NCBI Taxonomy" id="4236"/>
    <lineage>
        <taxon>Eukaryota</taxon>
        <taxon>Viridiplantae</taxon>
        <taxon>Streptophyta</taxon>
        <taxon>Embryophyta</taxon>
        <taxon>Tracheophyta</taxon>
        <taxon>Spermatophyta</taxon>
        <taxon>Magnoliopsida</taxon>
        <taxon>eudicotyledons</taxon>
        <taxon>Gunneridae</taxon>
        <taxon>Pentapetalae</taxon>
        <taxon>asterids</taxon>
        <taxon>campanulids</taxon>
        <taxon>Asterales</taxon>
        <taxon>Asteraceae</taxon>
        <taxon>Cichorioideae</taxon>
        <taxon>Cichorieae</taxon>
        <taxon>Lactucinae</taxon>
        <taxon>Lactuca</taxon>
    </lineage>
</organism>
<proteinExistence type="predicted"/>
<dbReference type="PANTHER" id="PTHR43690">
    <property type="entry name" value="NARDILYSIN"/>
    <property type="match status" value="1"/>
</dbReference>
<dbReference type="InterPro" id="IPR054734">
    <property type="entry name" value="PqqF-like_C_4"/>
</dbReference>
<dbReference type="Proteomes" id="UP000235145">
    <property type="component" value="Unassembled WGS sequence"/>
</dbReference>
<dbReference type="EMBL" id="NBSK02000004">
    <property type="protein sequence ID" value="KAJ0214804.1"/>
    <property type="molecule type" value="Genomic_DNA"/>
</dbReference>
<dbReference type="InterPro" id="IPR011249">
    <property type="entry name" value="Metalloenz_LuxS/M16"/>
</dbReference>
<keyword evidence="4" id="KW-1185">Reference proteome</keyword>
<keyword evidence="1" id="KW-0479">Metal-binding</keyword>
<dbReference type="PANTHER" id="PTHR43690:SF18">
    <property type="entry name" value="INSULIN-DEGRADING ENZYME-RELATED"/>
    <property type="match status" value="1"/>
</dbReference>
<gene>
    <name evidence="3" type="ORF">LSAT_V11C400190880</name>
</gene>
<feature type="domain" description="Coenzyme PQQ synthesis protein F-like C-terminal lobe" evidence="2">
    <location>
        <begin position="110"/>
        <end position="164"/>
    </location>
</feature>
<evidence type="ECO:0000313" key="3">
    <source>
        <dbReference type="EMBL" id="KAJ0214804.1"/>
    </source>
</evidence>
<dbReference type="GO" id="GO:0046872">
    <property type="term" value="F:metal ion binding"/>
    <property type="evidence" value="ECO:0007669"/>
    <property type="project" value="UniProtKB-KW"/>
</dbReference>
<evidence type="ECO:0000259" key="2">
    <source>
        <dbReference type="Pfam" id="PF22456"/>
    </source>
</evidence>
<comment type="caution">
    <text evidence="3">The sequence shown here is derived from an EMBL/GenBank/DDBJ whole genome shotgun (WGS) entry which is preliminary data.</text>
</comment>
<dbReference type="SUPFAM" id="SSF63411">
    <property type="entry name" value="LuxS/MPP-like metallohydrolase"/>
    <property type="match status" value="1"/>
</dbReference>
<reference evidence="3 4" key="1">
    <citation type="journal article" date="2017" name="Nat. Commun.">
        <title>Genome assembly with in vitro proximity ligation data and whole-genome triplication in lettuce.</title>
        <authorList>
            <person name="Reyes-Chin-Wo S."/>
            <person name="Wang Z."/>
            <person name="Yang X."/>
            <person name="Kozik A."/>
            <person name="Arikit S."/>
            <person name="Song C."/>
            <person name="Xia L."/>
            <person name="Froenicke L."/>
            <person name="Lavelle D.O."/>
            <person name="Truco M.J."/>
            <person name="Xia R."/>
            <person name="Zhu S."/>
            <person name="Xu C."/>
            <person name="Xu H."/>
            <person name="Xu X."/>
            <person name="Cox K."/>
            <person name="Korf I."/>
            <person name="Meyers B.C."/>
            <person name="Michelmore R.W."/>
        </authorList>
    </citation>
    <scope>NUCLEOTIDE SEQUENCE [LARGE SCALE GENOMIC DNA]</scope>
    <source>
        <strain evidence="4">cv. Salinas</strain>
        <tissue evidence="3">Seedlings</tissue>
    </source>
</reference>
<protein>
    <recommendedName>
        <fullName evidence="2">Coenzyme PQQ synthesis protein F-like C-terminal lobe domain-containing protein</fullName>
    </recommendedName>
</protein>
<sequence>MYHFSLLVKDGSWPWTDELEILSVLEPEHLSIFYPQILSRIFIECYAAGFYNITTSYDFFLLLLSKAIQQLENIESNEAEFMIQHVEDVLFMGTKPLSQSLFPSQHLINRGPKHIESRVQAFLKMFETKLYEMPDDEFKNNVNALIEMKLEKHKNLREESLYFWRESKMVAALKQLSKAEMIQFFDEHIKAGAPQKKALSVQVFSTTHVTEHTGDAGEGKVVNIEDALSFRRSRPLYAFSFKRCG</sequence>
<name>A0A9R1XM49_LACSA</name>
<dbReference type="Pfam" id="PF22456">
    <property type="entry name" value="PqqF-like_C_4"/>
    <property type="match status" value="1"/>
</dbReference>
<evidence type="ECO:0000313" key="4">
    <source>
        <dbReference type="Proteomes" id="UP000235145"/>
    </source>
</evidence>
<dbReference type="AlphaFoldDB" id="A0A9R1XM49"/>
<dbReference type="Gene3D" id="3.30.830.10">
    <property type="entry name" value="Metalloenzyme, LuxS/M16 peptidase-like"/>
    <property type="match status" value="2"/>
</dbReference>
<accession>A0A9R1XM49</accession>
<evidence type="ECO:0000256" key="1">
    <source>
        <dbReference type="ARBA" id="ARBA00022723"/>
    </source>
</evidence>